<evidence type="ECO:0000256" key="1">
    <source>
        <dbReference type="SAM" id="Phobius"/>
    </source>
</evidence>
<comment type="caution">
    <text evidence="2">The sequence shown here is derived from an EMBL/GenBank/DDBJ whole genome shotgun (WGS) entry which is preliminary data.</text>
</comment>
<evidence type="ECO:0000313" key="3">
    <source>
        <dbReference type="Proteomes" id="UP001449225"/>
    </source>
</evidence>
<keyword evidence="1" id="KW-0812">Transmembrane</keyword>
<accession>A0ABU9TUU0</accession>
<keyword evidence="3" id="KW-1185">Reference proteome</keyword>
<organism evidence="2 3">
    <name type="scientific">Neptuniibacter pectenicola</name>
    <dbReference type="NCBI Taxonomy" id="1806669"/>
    <lineage>
        <taxon>Bacteria</taxon>
        <taxon>Pseudomonadati</taxon>
        <taxon>Pseudomonadota</taxon>
        <taxon>Gammaproteobacteria</taxon>
        <taxon>Oceanospirillales</taxon>
        <taxon>Oceanospirillaceae</taxon>
        <taxon>Neptuniibacter</taxon>
    </lineage>
</organism>
<dbReference type="RefSeq" id="WP_342854552.1">
    <property type="nucleotide sequence ID" value="NZ_JBBMRA010000010.1"/>
</dbReference>
<keyword evidence="1" id="KW-1133">Transmembrane helix</keyword>
<dbReference type="Proteomes" id="UP001449225">
    <property type="component" value="Unassembled WGS sequence"/>
</dbReference>
<sequence length="89" mass="9718">MAGDDNVELEVSHNKEAGLSMKAKGAGIIILLSISIGGIVFLGYTAMTTDSDKSMIAFMPMLFLVWITYNLIAVAGTMFTDRVWEVNRD</sequence>
<name>A0ABU9TUU0_9GAMM</name>
<reference evidence="2 3" key="1">
    <citation type="submission" date="2024-03" db="EMBL/GenBank/DDBJ databases">
        <title>Community enrichment and isolation of bacterial strains for fucoidan degradation.</title>
        <authorList>
            <person name="Sichert A."/>
        </authorList>
    </citation>
    <scope>NUCLEOTIDE SEQUENCE [LARGE SCALE GENOMIC DNA]</scope>
    <source>
        <strain evidence="2 3">AS76</strain>
    </source>
</reference>
<feature type="transmembrane region" description="Helical" evidence="1">
    <location>
        <begin position="25"/>
        <end position="44"/>
    </location>
</feature>
<evidence type="ECO:0000313" key="2">
    <source>
        <dbReference type="EMBL" id="MEM5536952.1"/>
    </source>
</evidence>
<keyword evidence="1" id="KW-0472">Membrane</keyword>
<proteinExistence type="predicted"/>
<gene>
    <name evidence="2" type="ORF">WNY58_11170</name>
</gene>
<dbReference type="EMBL" id="JBBMRA010000010">
    <property type="protein sequence ID" value="MEM5536952.1"/>
    <property type="molecule type" value="Genomic_DNA"/>
</dbReference>
<feature type="transmembrane region" description="Helical" evidence="1">
    <location>
        <begin position="56"/>
        <end position="79"/>
    </location>
</feature>
<protein>
    <submittedName>
        <fullName evidence="2">Uncharacterized protein</fullName>
    </submittedName>
</protein>